<reference evidence="1" key="1">
    <citation type="submission" date="2022-08" db="EMBL/GenBank/DDBJ databases">
        <authorList>
            <person name="Kallberg Y."/>
            <person name="Tangrot J."/>
            <person name="Rosling A."/>
        </authorList>
    </citation>
    <scope>NUCLEOTIDE SEQUENCE</scope>
    <source>
        <strain evidence="1">Wild A</strain>
    </source>
</reference>
<evidence type="ECO:0000313" key="2">
    <source>
        <dbReference type="Proteomes" id="UP001153678"/>
    </source>
</evidence>
<feature type="non-terminal residue" evidence="1">
    <location>
        <position position="1"/>
    </location>
</feature>
<accession>A0A9W4XBZ2</accession>
<feature type="non-terminal residue" evidence="1">
    <location>
        <position position="53"/>
    </location>
</feature>
<gene>
    <name evidence="1" type="ORF">FWILDA_LOCUS19597</name>
</gene>
<dbReference type="EMBL" id="CAMKVN010024532">
    <property type="protein sequence ID" value="CAI2200495.1"/>
    <property type="molecule type" value="Genomic_DNA"/>
</dbReference>
<organism evidence="1 2">
    <name type="scientific">Funneliformis geosporum</name>
    <dbReference type="NCBI Taxonomy" id="1117311"/>
    <lineage>
        <taxon>Eukaryota</taxon>
        <taxon>Fungi</taxon>
        <taxon>Fungi incertae sedis</taxon>
        <taxon>Mucoromycota</taxon>
        <taxon>Glomeromycotina</taxon>
        <taxon>Glomeromycetes</taxon>
        <taxon>Glomerales</taxon>
        <taxon>Glomeraceae</taxon>
        <taxon>Funneliformis</taxon>
    </lineage>
</organism>
<comment type="caution">
    <text evidence="1">The sequence shown here is derived from an EMBL/GenBank/DDBJ whole genome shotgun (WGS) entry which is preliminary data.</text>
</comment>
<proteinExistence type="predicted"/>
<evidence type="ECO:0000313" key="1">
    <source>
        <dbReference type="EMBL" id="CAI2200495.1"/>
    </source>
</evidence>
<dbReference type="Proteomes" id="UP001153678">
    <property type="component" value="Unassembled WGS sequence"/>
</dbReference>
<name>A0A9W4XBZ2_9GLOM</name>
<keyword evidence="2" id="KW-1185">Reference proteome</keyword>
<sequence length="53" mass="5416">GIKCPLLAGTEFSAKVTVPVPDVDDTSMAVAIIDVPQNVFIACAWSGPSSPLS</sequence>
<dbReference type="AlphaFoldDB" id="A0A9W4XBZ2"/>
<protein>
    <submittedName>
        <fullName evidence="1">19455_t:CDS:1</fullName>
    </submittedName>
</protein>